<dbReference type="Gene3D" id="1.10.10.60">
    <property type="entry name" value="Homeodomain-like"/>
    <property type="match status" value="1"/>
</dbReference>
<dbReference type="InterPro" id="IPR001356">
    <property type="entry name" value="HD"/>
</dbReference>
<dbReference type="CDD" id="cd00086">
    <property type="entry name" value="homeodomain"/>
    <property type="match status" value="1"/>
</dbReference>
<dbReference type="SMART" id="SM00389">
    <property type="entry name" value="HOX"/>
    <property type="match status" value="1"/>
</dbReference>
<keyword evidence="5 6" id="KW-0238">DNA-binding</keyword>
<keyword evidence="5 6" id="KW-0371">Homeobox</keyword>
<evidence type="ECO:0000256" key="7">
    <source>
        <dbReference type="SAM" id="MobiDB-lite"/>
    </source>
</evidence>
<evidence type="ECO:0000256" key="5">
    <source>
        <dbReference type="PROSITE-ProRule" id="PRU00108"/>
    </source>
</evidence>
<dbReference type="GO" id="GO:0045944">
    <property type="term" value="P:positive regulation of transcription by RNA polymerase II"/>
    <property type="evidence" value="ECO:0007669"/>
    <property type="project" value="InterPro"/>
</dbReference>
<name>A0A1B0CSR4_LUTLO</name>
<dbReference type="InterPro" id="IPR009057">
    <property type="entry name" value="Homeodomain-like_sf"/>
</dbReference>
<dbReference type="GO" id="GO:0000981">
    <property type="term" value="F:DNA-binding transcription factor activity, RNA polymerase II-specific"/>
    <property type="evidence" value="ECO:0007669"/>
    <property type="project" value="TreeGrafter"/>
</dbReference>
<dbReference type="EnsemblMetazoa" id="LLOJ007913-RA">
    <property type="protein sequence ID" value="LLOJ007913-PA"/>
    <property type="gene ID" value="LLOJ007913"/>
</dbReference>
<dbReference type="SUPFAM" id="SSF46689">
    <property type="entry name" value="Homeodomain-like"/>
    <property type="match status" value="1"/>
</dbReference>
<dbReference type="VEuPathDB" id="VectorBase:LLONM1_007382"/>
<keyword evidence="11" id="KW-1185">Reference proteome</keyword>
<dbReference type="Pfam" id="PF00046">
    <property type="entry name" value="Homeodomain"/>
    <property type="match status" value="1"/>
</dbReference>
<protein>
    <submittedName>
        <fullName evidence="9">Putative homeodomain-containing protein</fullName>
    </submittedName>
</protein>
<sequence length="263" mass="30577">MDHSRIIFHKSESSENFVSSSNSGNFLPSPERNLRFFYESCGQNSEKLNLLNYYSVFNSFNYNWGSLTDRNYLLSAFNGTPYYEKNLGDTERCAIPSESVANSEDILKFIPNSEPMFNYEFDVPENNCQRSSSNQFYDDPTKSIDSVANEREATPEFWTTEDKSAIEENQSNDEEILQDTSSNHAAEDKERKIAINRKAKDMSKMSANRKERTAFTKSQVRELEAEFNYSNYLTRLRRYEIAVALDLTERQFLALFLPHLEHL</sequence>
<dbReference type="AlphaFoldDB" id="A0A1B0CSR4"/>
<keyword evidence="5 6" id="KW-0539">Nucleus</keyword>
<evidence type="ECO:0000313" key="10">
    <source>
        <dbReference type="EnsemblMetazoa" id="LLOJ007913-PA"/>
    </source>
</evidence>
<reference evidence="10" key="3">
    <citation type="submission" date="2020-05" db="UniProtKB">
        <authorList>
            <consortium name="EnsemblMetazoa"/>
        </authorList>
    </citation>
    <scope>IDENTIFICATION</scope>
    <source>
        <strain evidence="10">Jacobina</strain>
    </source>
</reference>
<dbReference type="EMBL" id="AJWK01026455">
    <property type="status" value="NOT_ANNOTATED_CDS"/>
    <property type="molecule type" value="Genomic_DNA"/>
</dbReference>
<feature type="domain" description="Homeobox" evidence="8">
    <location>
        <begin position="206"/>
        <end position="256"/>
    </location>
</feature>
<evidence type="ECO:0000256" key="1">
    <source>
        <dbReference type="ARBA" id="ARBA00004123"/>
    </source>
</evidence>
<dbReference type="GO" id="GO:0000978">
    <property type="term" value="F:RNA polymerase II cis-regulatory region sequence-specific DNA binding"/>
    <property type="evidence" value="ECO:0007669"/>
    <property type="project" value="TreeGrafter"/>
</dbReference>
<evidence type="ECO:0000256" key="2">
    <source>
        <dbReference type="ARBA" id="ARBA00022473"/>
    </source>
</evidence>
<evidence type="ECO:0000313" key="9">
    <source>
        <dbReference type="EMBL" id="MBC1172515.1"/>
    </source>
</evidence>
<evidence type="ECO:0000256" key="3">
    <source>
        <dbReference type="ARBA" id="ARBA00023015"/>
    </source>
</evidence>
<keyword evidence="3" id="KW-0805">Transcription regulation</keyword>
<comment type="subcellular location">
    <subcellularLocation>
        <location evidence="1 5 6">Nucleus</location>
    </subcellularLocation>
</comment>
<proteinExistence type="predicted"/>
<evidence type="ECO:0000259" key="8">
    <source>
        <dbReference type="PROSITE" id="PS50071"/>
    </source>
</evidence>
<dbReference type="GO" id="GO:0005634">
    <property type="term" value="C:nucleus"/>
    <property type="evidence" value="ECO:0007669"/>
    <property type="project" value="UniProtKB-SubCell"/>
</dbReference>
<reference evidence="9" key="2">
    <citation type="journal article" date="2020" name="BMC">
        <title>Leishmania infection induces a limited differential gene expression in the sand fly midgut.</title>
        <authorList>
            <person name="Coutinho-Abreu I.V."/>
            <person name="Serafim T.D."/>
            <person name="Meneses C."/>
            <person name="Kamhawi S."/>
            <person name="Oliveira F."/>
            <person name="Valenzuela J.G."/>
        </authorList>
    </citation>
    <scope>NUCLEOTIDE SEQUENCE</scope>
    <source>
        <strain evidence="9">Jacobina</strain>
        <tissue evidence="9">Midgut</tissue>
    </source>
</reference>
<keyword evidence="4" id="KW-0804">Transcription</keyword>
<feature type="DNA-binding region" description="Homeobox" evidence="5">
    <location>
        <begin position="208"/>
        <end position="257"/>
    </location>
</feature>
<dbReference type="Proteomes" id="UP000092461">
    <property type="component" value="Unassembled WGS sequence"/>
</dbReference>
<dbReference type="EMBL" id="GITU01003812">
    <property type="protein sequence ID" value="MBC1172515.1"/>
    <property type="molecule type" value="Transcribed_RNA"/>
</dbReference>
<reference evidence="11" key="1">
    <citation type="submission" date="2012-05" db="EMBL/GenBank/DDBJ databases">
        <title>Whole Genome Assembly of Lutzomyia longipalpis.</title>
        <authorList>
            <person name="Richards S."/>
            <person name="Qu C."/>
            <person name="Dillon R."/>
            <person name="Worley K."/>
            <person name="Scherer S."/>
            <person name="Batterton M."/>
            <person name="Taylor A."/>
            <person name="Hawes A."/>
            <person name="Hernandez B."/>
            <person name="Kovar C."/>
            <person name="Mandapat C."/>
            <person name="Pham C."/>
            <person name="Qu C."/>
            <person name="Jing C."/>
            <person name="Bess C."/>
            <person name="Bandaranaike D."/>
            <person name="Ngo D."/>
            <person name="Ongeri F."/>
            <person name="Arias F."/>
            <person name="Lara F."/>
            <person name="Weissenberger G."/>
            <person name="Kamau G."/>
            <person name="Han H."/>
            <person name="Shen H."/>
            <person name="Dinh H."/>
            <person name="Khalil I."/>
            <person name="Jones J."/>
            <person name="Shafer J."/>
            <person name="Jayaseelan J."/>
            <person name="Quiroz J."/>
            <person name="Blankenburg K."/>
            <person name="Nguyen L."/>
            <person name="Jackson L."/>
            <person name="Francisco L."/>
            <person name="Tang L.-Y."/>
            <person name="Pu L.-L."/>
            <person name="Perales L."/>
            <person name="Lorensuhewa L."/>
            <person name="Munidasa M."/>
            <person name="Coyle M."/>
            <person name="Taylor M."/>
            <person name="Puazo M."/>
            <person name="Firestine M."/>
            <person name="Scheel M."/>
            <person name="Javaid M."/>
            <person name="Wang M."/>
            <person name="Li M."/>
            <person name="Tabassum N."/>
            <person name="Saada N."/>
            <person name="Osuji N."/>
            <person name="Aqrawi P."/>
            <person name="Fu Q."/>
            <person name="Thornton R."/>
            <person name="Raj R."/>
            <person name="Goodspeed R."/>
            <person name="Mata R."/>
            <person name="Najjar R."/>
            <person name="Gubbala S."/>
            <person name="Lee S."/>
            <person name="Denson S."/>
            <person name="Patil S."/>
            <person name="Macmil S."/>
            <person name="Qi S."/>
            <person name="Matskevitch T."/>
            <person name="Palculict T."/>
            <person name="Mathew T."/>
            <person name="Vee V."/>
            <person name="Velamala V."/>
            <person name="Korchina V."/>
            <person name="Cai W."/>
            <person name="Liu W."/>
            <person name="Dai W."/>
            <person name="Zou X."/>
            <person name="Zhu Y."/>
            <person name="Zhang Y."/>
            <person name="Wu Y.-Q."/>
            <person name="Xin Y."/>
            <person name="Nazarath L."/>
            <person name="Kovar C."/>
            <person name="Han Y."/>
            <person name="Muzny D."/>
            <person name="Gibbs R."/>
        </authorList>
    </citation>
    <scope>NUCLEOTIDE SEQUENCE [LARGE SCALE GENOMIC DNA]</scope>
    <source>
        <strain evidence="11">Jacobina</strain>
    </source>
</reference>
<dbReference type="PANTHER" id="PTHR24328:SF7">
    <property type="entry name" value="BUTTONLESS"/>
    <property type="match status" value="1"/>
</dbReference>
<evidence type="ECO:0000256" key="4">
    <source>
        <dbReference type="ARBA" id="ARBA00023163"/>
    </source>
</evidence>
<accession>A0A1B0CSR4</accession>
<evidence type="ECO:0000313" key="11">
    <source>
        <dbReference type="Proteomes" id="UP000092461"/>
    </source>
</evidence>
<dbReference type="VEuPathDB" id="VectorBase:LLOJ007913"/>
<evidence type="ECO:0000256" key="6">
    <source>
        <dbReference type="RuleBase" id="RU000682"/>
    </source>
</evidence>
<dbReference type="InterPro" id="IPR042634">
    <property type="entry name" value="MOX-1/MOX-2"/>
</dbReference>
<organism evidence="10 11">
    <name type="scientific">Lutzomyia longipalpis</name>
    <name type="common">Sand fly</name>
    <dbReference type="NCBI Taxonomy" id="7200"/>
    <lineage>
        <taxon>Eukaryota</taxon>
        <taxon>Metazoa</taxon>
        <taxon>Ecdysozoa</taxon>
        <taxon>Arthropoda</taxon>
        <taxon>Hexapoda</taxon>
        <taxon>Insecta</taxon>
        <taxon>Pterygota</taxon>
        <taxon>Neoptera</taxon>
        <taxon>Endopterygota</taxon>
        <taxon>Diptera</taxon>
        <taxon>Nematocera</taxon>
        <taxon>Psychodoidea</taxon>
        <taxon>Psychodidae</taxon>
        <taxon>Lutzomyia</taxon>
        <taxon>Lutzomyia</taxon>
    </lineage>
</organism>
<feature type="region of interest" description="Disordered" evidence="7">
    <location>
        <begin position="165"/>
        <end position="188"/>
    </location>
</feature>
<keyword evidence="2" id="KW-0217">Developmental protein</keyword>
<dbReference type="PANTHER" id="PTHR24328">
    <property type="entry name" value="HOMEOBOX PROTEIN MOX"/>
    <property type="match status" value="1"/>
</dbReference>
<dbReference type="PROSITE" id="PS50071">
    <property type="entry name" value="HOMEOBOX_2"/>
    <property type="match status" value="1"/>
</dbReference>